<evidence type="ECO:0000313" key="3">
    <source>
        <dbReference type="Proteomes" id="UP000267464"/>
    </source>
</evidence>
<evidence type="ECO:0000313" key="2">
    <source>
        <dbReference type="EMBL" id="RQP21900.1"/>
    </source>
</evidence>
<keyword evidence="3" id="KW-1185">Reference proteome</keyword>
<comment type="caution">
    <text evidence="2">The sequence shown here is derived from an EMBL/GenBank/DDBJ whole genome shotgun (WGS) entry which is preliminary data.</text>
</comment>
<sequence>MTVSVAGRPIQDANAMSPLGRLALAFIDGGPEWLSWAIADLTARYEFPDETTLVGQVQSGLHASRFALLPRLELMVSPIKLMTLGLADLRMLAKAEGGDDSAVAAAQVTRVLSDHQLATRGDLAAGQALLSELGLAASPLFQAMDFEDHLALWQLARMAPPPEETAPALRQEAADFAAAQARTPLEFCDYCNVYLDLGTPLADASPAQRSQAATGALQTLLPLMFGVLDCPQIDGLPSPSEVDQAVSNWLARGRQIGFARLSQAVQQIVRHTSFQGQSGDAAQKAVRLYLQSAQAFLAANRPVQGRLGQDGATCLFALEAGSLRAELHVGPGGVISLRDFGPRTPSSTTTPEEDPS</sequence>
<reference evidence="2 3" key="1">
    <citation type="submission" date="2018-08" db="EMBL/GenBank/DDBJ databases">
        <authorList>
            <person name="Khan S.A."/>
            <person name="Jeon C.O."/>
            <person name="Chun B.H."/>
            <person name="Jeong S.E."/>
        </authorList>
    </citation>
    <scope>NUCLEOTIDE SEQUENCE [LARGE SCALE GENOMIC DNA]</scope>
    <source>
        <strain evidence="2 3">S-16</strain>
    </source>
</reference>
<name>A0A3N7HIN4_9BURK</name>
<proteinExistence type="predicted"/>
<reference evidence="2 3" key="2">
    <citation type="submission" date="2018-12" db="EMBL/GenBank/DDBJ databases">
        <title>Rhizobacter gummiphilus sp. nov., a rubber-degrading bacterium isolated from the soil of a botanical garden in Japan.</title>
        <authorList>
            <person name="Shunsuke S.S."/>
        </authorList>
    </citation>
    <scope>NUCLEOTIDE SEQUENCE [LARGE SCALE GENOMIC DNA]</scope>
    <source>
        <strain evidence="2 3">S-16</strain>
    </source>
</reference>
<accession>A0A3N7HIN4</accession>
<evidence type="ECO:0000256" key="1">
    <source>
        <dbReference type="SAM" id="MobiDB-lite"/>
    </source>
</evidence>
<feature type="region of interest" description="Disordered" evidence="1">
    <location>
        <begin position="334"/>
        <end position="356"/>
    </location>
</feature>
<dbReference type="OrthoDB" id="7188532at2"/>
<protein>
    <submittedName>
        <fullName evidence="2">Uncharacterized protein</fullName>
    </submittedName>
</protein>
<dbReference type="EMBL" id="QUSW01000009">
    <property type="protein sequence ID" value="RQP21900.1"/>
    <property type="molecule type" value="Genomic_DNA"/>
</dbReference>
<dbReference type="RefSeq" id="WP_124543310.1">
    <property type="nucleotide sequence ID" value="NZ_QUSW01000009.1"/>
</dbReference>
<gene>
    <name evidence="2" type="ORF">DZC73_26025</name>
</gene>
<dbReference type="AlphaFoldDB" id="A0A3N7HIN4"/>
<dbReference type="Proteomes" id="UP000267464">
    <property type="component" value="Unassembled WGS sequence"/>
</dbReference>
<organism evidence="2 3">
    <name type="scientific">Piscinibacter terrae</name>
    <dbReference type="NCBI Taxonomy" id="2496871"/>
    <lineage>
        <taxon>Bacteria</taxon>
        <taxon>Pseudomonadati</taxon>
        <taxon>Pseudomonadota</taxon>
        <taxon>Betaproteobacteria</taxon>
        <taxon>Burkholderiales</taxon>
        <taxon>Sphaerotilaceae</taxon>
        <taxon>Piscinibacter</taxon>
    </lineage>
</organism>